<evidence type="ECO:0000259" key="15">
    <source>
        <dbReference type="Pfam" id="PF18296"/>
    </source>
</evidence>
<dbReference type="GO" id="GO:0016592">
    <property type="term" value="C:mediator complex"/>
    <property type="evidence" value="ECO:0007669"/>
    <property type="project" value="InterPro"/>
</dbReference>
<evidence type="ECO:0000256" key="2">
    <source>
        <dbReference type="ARBA" id="ARBA00009354"/>
    </source>
</evidence>
<dbReference type="Pfam" id="PF11597">
    <property type="entry name" value="Med13_N"/>
    <property type="match status" value="1"/>
</dbReference>
<feature type="region of interest" description="Disordered" evidence="12">
    <location>
        <begin position="896"/>
        <end position="922"/>
    </location>
</feature>
<protein>
    <recommendedName>
        <fullName evidence="3 11">Mediator of RNA polymerase II transcription subunit 13</fullName>
    </recommendedName>
    <alternativeName>
        <fullName evidence="10 11">Mediator complex subunit 13</fullName>
    </alternativeName>
</protein>
<feature type="region of interest" description="Disordered" evidence="12">
    <location>
        <begin position="1300"/>
        <end position="1331"/>
    </location>
</feature>
<organism evidence="16 17">
    <name type="scientific">Stachybotrys elegans</name>
    <dbReference type="NCBI Taxonomy" id="80388"/>
    <lineage>
        <taxon>Eukaryota</taxon>
        <taxon>Fungi</taxon>
        <taxon>Dikarya</taxon>
        <taxon>Ascomycota</taxon>
        <taxon>Pezizomycotina</taxon>
        <taxon>Sordariomycetes</taxon>
        <taxon>Hypocreomycetidae</taxon>
        <taxon>Hypocreales</taxon>
        <taxon>Stachybotryaceae</taxon>
        <taxon>Stachybotrys</taxon>
    </lineage>
</organism>
<dbReference type="Pfam" id="PF18296">
    <property type="entry name" value="MID_MedPIWI"/>
    <property type="match status" value="1"/>
</dbReference>
<comment type="subcellular location">
    <subcellularLocation>
        <location evidence="1 11">Nucleus</location>
    </subcellularLocation>
</comment>
<comment type="similarity">
    <text evidence="2 11">Belongs to the Mediator complex subunit 13 family.</text>
</comment>
<feature type="region of interest" description="Disordered" evidence="12">
    <location>
        <begin position="708"/>
        <end position="754"/>
    </location>
</feature>
<feature type="compositionally biased region" description="Polar residues" evidence="12">
    <location>
        <begin position="139"/>
        <end position="162"/>
    </location>
</feature>
<accession>A0A8K0SSS2</accession>
<evidence type="ECO:0000313" key="16">
    <source>
        <dbReference type="EMBL" id="KAH7319772.1"/>
    </source>
</evidence>
<keyword evidence="7 11" id="KW-0804">Transcription</keyword>
<dbReference type="InterPro" id="IPR021643">
    <property type="entry name" value="Mediator_Med13_N"/>
</dbReference>
<evidence type="ECO:0000256" key="10">
    <source>
        <dbReference type="ARBA" id="ARBA00032008"/>
    </source>
</evidence>
<dbReference type="GO" id="GO:0003713">
    <property type="term" value="F:transcription coactivator activity"/>
    <property type="evidence" value="ECO:0007669"/>
    <property type="project" value="TreeGrafter"/>
</dbReference>
<evidence type="ECO:0000259" key="13">
    <source>
        <dbReference type="Pfam" id="PF06333"/>
    </source>
</evidence>
<evidence type="ECO:0000256" key="1">
    <source>
        <dbReference type="ARBA" id="ARBA00004123"/>
    </source>
</evidence>
<feature type="region of interest" description="Disordered" evidence="12">
    <location>
        <begin position="680"/>
        <end position="699"/>
    </location>
</feature>
<evidence type="ECO:0000259" key="14">
    <source>
        <dbReference type="Pfam" id="PF11597"/>
    </source>
</evidence>
<evidence type="ECO:0000256" key="6">
    <source>
        <dbReference type="ARBA" id="ARBA00023159"/>
    </source>
</evidence>
<comment type="subunit">
    <text evidence="11">Component of the SRB8-11 complex, which itself associates with the Mediator complex.</text>
</comment>
<evidence type="ECO:0000256" key="9">
    <source>
        <dbReference type="ARBA" id="ARBA00025661"/>
    </source>
</evidence>
<feature type="region of interest" description="Disordered" evidence="12">
    <location>
        <begin position="106"/>
        <end position="162"/>
    </location>
</feature>
<feature type="compositionally biased region" description="Polar residues" evidence="12">
    <location>
        <begin position="1300"/>
        <end position="1315"/>
    </location>
</feature>
<feature type="domain" description="MID" evidence="15">
    <location>
        <begin position="957"/>
        <end position="1129"/>
    </location>
</feature>
<keyword evidence="8 11" id="KW-0539">Nucleus</keyword>
<dbReference type="Proteomes" id="UP000813444">
    <property type="component" value="Unassembled WGS sequence"/>
</dbReference>
<dbReference type="InterPro" id="IPR051139">
    <property type="entry name" value="Mediator_complx_sub13"/>
</dbReference>
<dbReference type="GO" id="GO:0045944">
    <property type="term" value="P:positive regulation of transcription by RNA polymerase II"/>
    <property type="evidence" value="ECO:0007669"/>
    <property type="project" value="TreeGrafter"/>
</dbReference>
<dbReference type="Pfam" id="PF06333">
    <property type="entry name" value="Med13_C"/>
    <property type="match status" value="1"/>
</dbReference>
<feature type="region of interest" description="Disordered" evidence="12">
    <location>
        <begin position="552"/>
        <end position="619"/>
    </location>
</feature>
<dbReference type="OrthoDB" id="103819at2759"/>
<keyword evidence="5 11" id="KW-0805">Transcription regulation</keyword>
<evidence type="ECO:0000256" key="12">
    <source>
        <dbReference type="SAM" id="MobiDB-lite"/>
    </source>
</evidence>
<feature type="compositionally biased region" description="Low complexity" evidence="12">
    <location>
        <begin position="109"/>
        <end position="124"/>
    </location>
</feature>
<feature type="domain" description="Mediator complex subunit Med13 C-terminal" evidence="13">
    <location>
        <begin position="1137"/>
        <end position="1440"/>
    </location>
</feature>
<feature type="region of interest" description="Disordered" evidence="12">
    <location>
        <begin position="397"/>
        <end position="430"/>
    </location>
</feature>
<gene>
    <name evidence="16" type="ORF">B0I35DRAFT_352695</name>
</gene>
<keyword evidence="17" id="KW-1185">Reference proteome</keyword>
<proteinExistence type="inferred from homology"/>
<evidence type="ECO:0000256" key="4">
    <source>
        <dbReference type="ARBA" id="ARBA00022491"/>
    </source>
</evidence>
<comment type="function">
    <text evidence="9 11">Component of the SRB8-11 complex. The SRB8-11 complex is a regulatory module of the Mediator complex which is itself involved in regulation of basal and activated RNA polymerase II-dependent transcription. The SRB8-11 complex may be involved in the transcriptional repression of a subset of genes regulated by Mediator. It may inhibit the association of the Mediator complex with RNA polymerase II to form the holoenzyme complex.</text>
</comment>
<comment type="caution">
    <text evidence="16">The sequence shown here is derived from an EMBL/GenBank/DDBJ whole genome shotgun (WGS) entry which is preliminary data.</text>
</comment>
<evidence type="ECO:0000313" key="17">
    <source>
        <dbReference type="Proteomes" id="UP000813444"/>
    </source>
</evidence>
<keyword evidence="4 11" id="KW-0678">Repressor</keyword>
<evidence type="ECO:0000256" key="11">
    <source>
        <dbReference type="RuleBase" id="RU364134"/>
    </source>
</evidence>
<dbReference type="PANTHER" id="PTHR48249">
    <property type="entry name" value="MEDIATOR OF RNA POLYMERASE II TRANSCRIPTION SUBUNIT 13"/>
    <property type="match status" value="1"/>
</dbReference>
<dbReference type="InterPro" id="IPR009401">
    <property type="entry name" value="Med13_C"/>
</dbReference>
<dbReference type="InterPro" id="IPR041285">
    <property type="entry name" value="MID_MedPIWI"/>
</dbReference>
<sequence>METGEYETNTLIINDISAIQYRVYESSSEHSHAFVSTAVELERALRDRGYIASYDPNRRAIWTFRLCGKDEANDAKPADTTLEVSGHVLVQADEGTLEPQSLQRNRALAGPSAYTPTSSSSSGSALEQRAALLPPSQPPGTNTELDSKNSAGNDPKSAQNAQTAQKSVYENFVLAILFSVTYSFCRHTGALPLNYRTVLMPDDDADSELDRVLGDFRVHLTTAGTLLINLSLHYCKGLQCLGNIVAAGSAAAGQPILAAPLGIFPYKQHAGDGSASLAHTPSTQILSLRNGAESNEFLWKEACLKYLELRGLSSSRLTNCHWVNVFVSKRRLQDAKRAPQTLYAAHTAAIPWPGPLCFRRKVAEVSTTTLVGETMLSGHEETHDPIGYAGGWLASSADREEKLTKRKHDRAVPKETNGAEQPKPTAHSPLAFRQPSTTAAAGAMYLTPPDGMQQLNGMPPSLDGTVSSPSNPLPNTTIPDAAPPVEDTFNQMGVAPEPKRERSDSNLLDTENMFGDIGEDMFGDNDITEADFNFFDEQPGDLDLSMELDAMESEQPTPVVKEEEPPVEESAPPVCVPEPVPEVVFTKPELRHARSTLTDSKPNDSRLGSAKRDSSPFDSQTVFKRVRASLMAKASSPNRKDFAKIELGPAVSLINKKYEKGGLFHHEWLPRPAKALEPVAPKTAYLQRHGGSGTKRRDRLASSMLKALPDAGNPTLMAVDDQSDADSSVASDQDDSSYTSDEPGSPIKSSVKPATIEDDVMSQVTSVREAEPIEEVDHAMATELPRLSKPEAPEISLVRLFSDTEPFSLDHSITDQDVVLIGQLLAEQASTGNLHIGNLARNSVSDLSTGRKRQVLASTVRNAMEVLERAVPPLAGGAVISQLKGLLDAHDVPLMGHPNRLQPRPVPGRDEQTRPNNLYQIPGPHLEVRRADTKLSVLPSAVTFWESLGLGPSSGGKDVRAICVFPGWKGLADNVQTFLDRMKSVYEMLKLGSFENAPLPGDLRDGILPYEVDRISTSPDATLTAHGSGLVESVETLRAAVSELEATQVNVLVYFVYSPNNPSTIIESCLAFQRLFESYQKVLAARRETPKIELVLQLTSIDLLSSPAGLVVTPPSDLSRICMEIYDRCTLFTGPMPAPAIKLGQSLPRQIEFKLMNPPSASLLHENSCIHVAYAQSIDDRWVTTAWTDDRGNQQATAAYCLARRGKPLSLTMHDVAHHIWESTLDLISFLKVHWRVIITKCSPMEQSEVDFWLDLARTEIKANVTVTLLTVDTAPSLQLIPPTVRPPQSAMSFYSTPVSTPQASMVSPEQSGTPATPIKDGAATPAAEGGDNEADAVLVDVTDQTWGAITAHRLSNSTTILDVQPTLASGYLIKRSGIKIEEPPAVMEVNLIHTDNLPRSPEVLFREILSNFRNLGTLARARGVVEREADVRPWHVAAAEKALKVLYLLM</sequence>
<evidence type="ECO:0000256" key="7">
    <source>
        <dbReference type="ARBA" id="ARBA00023163"/>
    </source>
</evidence>
<evidence type="ECO:0000256" key="5">
    <source>
        <dbReference type="ARBA" id="ARBA00023015"/>
    </source>
</evidence>
<name>A0A8K0SSS2_9HYPO</name>
<dbReference type="PANTHER" id="PTHR48249:SF3">
    <property type="entry name" value="MEDIATOR OF RNA POLYMERASE II TRANSCRIPTION SUBUNIT 13"/>
    <property type="match status" value="1"/>
</dbReference>
<dbReference type="EMBL" id="JAGPNK010000006">
    <property type="protein sequence ID" value="KAH7319772.1"/>
    <property type="molecule type" value="Genomic_DNA"/>
</dbReference>
<reference evidence="16" key="1">
    <citation type="journal article" date="2021" name="Nat. Commun.">
        <title>Genetic determinants of endophytism in the Arabidopsis root mycobiome.</title>
        <authorList>
            <person name="Mesny F."/>
            <person name="Miyauchi S."/>
            <person name="Thiergart T."/>
            <person name="Pickel B."/>
            <person name="Atanasova L."/>
            <person name="Karlsson M."/>
            <person name="Huettel B."/>
            <person name="Barry K.W."/>
            <person name="Haridas S."/>
            <person name="Chen C."/>
            <person name="Bauer D."/>
            <person name="Andreopoulos W."/>
            <person name="Pangilinan J."/>
            <person name="LaButti K."/>
            <person name="Riley R."/>
            <person name="Lipzen A."/>
            <person name="Clum A."/>
            <person name="Drula E."/>
            <person name="Henrissat B."/>
            <person name="Kohler A."/>
            <person name="Grigoriev I.V."/>
            <person name="Martin F.M."/>
            <person name="Hacquard S."/>
        </authorList>
    </citation>
    <scope>NUCLEOTIDE SEQUENCE</scope>
    <source>
        <strain evidence="16">MPI-CAGE-CH-0235</strain>
    </source>
</reference>
<feature type="domain" description="Mediator complex subunit Med13 N-terminal" evidence="14">
    <location>
        <begin position="8"/>
        <end position="360"/>
    </location>
</feature>
<keyword evidence="6 11" id="KW-0010">Activator</keyword>
<evidence type="ECO:0000256" key="8">
    <source>
        <dbReference type="ARBA" id="ARBA00023242"/>
    </source>
</evidence>
<evidence type="ECO:0000256" key="3">
    <source>
        <dbReference type="ARBA" id="ARBA00019618"/>
    </source>
</evidence>